<reference evidence="1 2" key="1">
    <citation type="submission" date="2019-08" db="EMBL/GenBank/DDBJ databases">
        <title>Genome of Luteibaculum oceani JCM 18817.</title>
        <authorList>
            <person name="Bowman J.P."/>
        </authorList>
    </citation>
    <scope>NUCLEOTIDE SEQUENCE [LARGE SCALE GENOMIC DNA]</scope>
    <source>
        <strain evidence="1 2">JCM 18817</strain>
    </source>
</reference>
<proteinExistence type="predicted"/>
<dbReference type="OrthoDB" id="5694214at2"/>
<accession>A0A5C6UXX0</accession>
<evidence type="ECO:0000313" key="1">
    <source>
        <dbReference type="EMBL" id="TXC77101.1"/>
    </source>
</evidence>
<gene>
    <name evidence="1" type="ORF">FRX97_09565</name>
</gene>
<protein>
    <submittedName>
        <fullName evidence="1">Uncharacterized protein</fullName>
    </submittedName>
</protein>
<dbReference type="AlphaFoldDB" id="A0A5C6UXX0"/>
<dbReference type="RefSeq" id="WP_147014989.1">
    <property type="nucleotide sequence ID" value="NZ_VORB01000008.1"/>
</dbReference>
<evidence type="ECO:0000313" key="2">
    <source>
        <dbReference type="Proteomes" id="UP000321168"/>
    </source>
</evidence>
<name>A0A5C6UXX0_9FLAO</name>
<keyword evidence="2" id="KW-1185">Reference proteome</keyword>
<sequence length="64" mass="7618">MGSKEGVRSLEIIALEEYNDWFMANDTITEIFEFAFLDDHPFPKKRWNFLFGRNDVGHARKRLP</sequence>
<dbReference type="EMBL" id="VORB01000008">
    <property type="protein sequence ID" value="TXC77101.1"/>
    <property type="molecule type" value="Genomic_DNA"/>
</dbReference>
<dbReference type="Proteomes" id="UP000321168">
    <property type="component" value="Unassembled WGS sequence"/>
</dbReference>
<comment type="caution">
    <text evidence="1">The sequence shown here is derived from an EMBL/GenBank/DDBJ whole genome shotgun (WGS) entry which is preliminary data.</text>
</comment>
<organism evidence="1 2">
    <name type="scientific">Luteibaculum oceani</name>
    <dbReference type="NCBI Taxonomy" id="1294296"/>
    <lineage>
        <taxon>Bacteria</taxon>
        <taxon>Pseudomonadati</taxon>
        <taxon>Bacteroidota</taxon>
        <taxon>Flavobacteriia</taxon>
        <taxon>Flavobacteriales</taxon>
        <taxon>Luteibaculaceae</taxon>
        <taxon>Luteibaculum</taxon>
    </lineage>
</organism>